<dbReference type="CDD" id="cd02440">
    <property type="entry name" value="AdoMet_MTases"/>
    <property type="match status" value="1"/>
</dbReference>
<keyword evidence="1 4" id="KW-0489">Methyltransferase</keyword>
<dbReference type="Pfam" id="PF01596">
    <property type="entry name" value="Methyltransf_3"/>
    <property type="match status" value="1"/>
</dbReference>
<dbReference type="InterPro" id="IPR029063">
    <property type="entry name" value="SAM-dependent_MTases_sf"/>
</dbReference>
<name>A0A1E8CI97_9GAMM</name>
<dbReference type="OrthoDB" id="9799672at2"/>
<keyword evidence="3" id="KW-0949">S-adenosyl-L-methionine</keyword>
<dbReference type="PANTHER" id="PTHR10509:SF14">
    <property type="entry name" value="CAFFEOYL-COA O-METHYLTRANSFERASE 3-RELATED"/>
    <property type="match status" value="1"/>
</dbReference>
<organism evidence="4 5">
    <name type="scientific">Pseudohongiella acticola</name>
    <dbReference type="NCBI Taxonomy" id="1524254"/>
    <lineage>
        <taxon>Bacteria</taxon>
        <taxon>Pseudomonadati</taxon>
        <taxon>Pseudomonadota</taxon>
        <taxon>Gammaproteobacteria</taxon>
        <taxon>Pseudomonadales</taxon>
        <taxon>Pseudohongiellaceae</taxon>
        <taxon>Pseudohongiella</taxon>
    </lineage>
</organism>
<gene>
    <name evidence="4" type="ORF">PHACT_02385</name>
</gene>
<dbReference type="RefSeq" id="WP_070115742.1">
    <property type="nucleotide sequence ID" value="NZ_MASR01000001.1"/>
</dbReference>
<evidence type="ECO:0000256" key="3">
    <source>
        <dbReference type="ARBA" id="ARBA00022691"/>
    </source>
</evidence>
<evidence type="ECO:0000256" key="1">
    <source>
        <dbReference type="ARBA" id="ARBA00022603"/>
    </source>
</evidence>
<proteinExistence type="predicted"/>
<dbReference type="STRING" id="1524254.PHACT_02385"/>
<dbReference type="InterPro" id="IPR050362">
    <property type="entry name" value="Cation-dep_OMT"/>
</dbReference>
<dbReference type="PANTHER" id="PTHR10509">
    <property type="entry name" value="O-METHYLTRANSFERASE-RELATED"/>
    <property type="match status" value="1"/>
</dbReference>
<comment type="caution">
    <text evidence="4">The sequence shown here is derived from an EMBL/GenBank/DDBJ whole genome shotgun (WGS) entry which is preliminary data.</text>
</comment>
<evidence type="ECO:0000313" key="5">
    <source>
        <dbReference type="Proteomes" id="UP000175669"/>
    </source>
</evidence>
<dbReference type="Proteomes" id="UP000175669">
    <property type="component" value="Unassembled WGS sequence"/>
</dbReference>
<dbReference type="GO" id="GO:0008757">
    <property type="term" value="F:S-adenosylmethionine-dependent methyltransferase activity"/>
    <property type="evidence" value="ECO:0007669"/>
    <property type="project" value="TreeGrafter"/>
</dbReference>
<dbReference type="SUPFAM" id="SSF53335">
    <property type="entry name" value="S-adenosyl-L-methionine-dependent methyltransferases"/>
    <property type="match status" value="1"/>
</dbReference>
<dbReference type="InterPro" id="IPR002935">
    <property type="entry name" value="SAM_O-MeTrfase"/>
</dbReference>
<dbReference type="EMBL" id="MASR01000001">
    <property type="protein sequence ID" value="OFE12118.1"/>
    <property type="molecule type" value="Genomic_DNA"/>
</dbReference>
<dbReference type="AlphaFoldDB" id="A0A1E8CI97"/>
<dbReference type="PROSITE" id="PS51682">
    <property type="entry name" value="SAM_OMT_I"/>
    <property type="match status" value="1"/>
</dbReference>
<keyword evidence="5" id="KW-1185">Reference proteome</keyword>
<sequence length="219" mass="24505">MSRWIQVDEAINNYINEHLEQEQPVLNALFAETAQLEDAQMQISHEQARFMNTVLRSMQIQRCIEIGVYTGYSTLVTAQALSPGGTIIACDLSEEWTSIARRYWQQAGVADRIDLRLAPASDTLAALLDAGDVGQYDFVFIDADKTAYDDYYEQSLKLLRPGGLMMIDNCLWYGQVLDSDSTDGDTRAIQALNKKIAADNRVNSSLVPIGDGIHMVYKQ</sequence>
<dbReference type="GO" id="GO:0032259">
    <property type="term" value="P:methylation"/>
    <property type="evidence" value="ECO:0007669"/>
    <property type="project" value="UniProtKB-KW"/>
</dbReference>
<protein>
    <submittedName>
        <fullName evidence="4">SAM-dependent methyltransferase</fullName>
    </submittedName>
</protein>
<dbReference type="Gene3D" id="3.40.50.150">
    <property type="entry name" value="Vaccinia Virus protein VP39"/>
    <property type="match status" value="1"/>
</dbReference>
<evidence type="ECO:0000256" key="2">
    <source>
        <dbReference type="ARBA" id="ARBA00022679"/>
    </source>
</evidence>
<dbReference type="GO" id="GO:0008171">
    <property type="term" value="F:O-methyltransferase activity"/>
    <property type="evidence" value="ECO:0007669"/>
    <property type="project" value="InterPro"/>
</dbReference>
<evidence type="ECO:0000313" key="4">
    <source>
        <dbReference type="EMBL" id="OFE12118.1"/>
    </source>
</evidence>
<reference evidence="5" key="1">
    <citation type="submission" date="2016-07" db="EMBL/GenBank/DDBJ databases">
        <authorList>
            <person name="Florea S."/>
            <person name="Webb J.S."/>
            <person name="Jaromczyk J."/>
            <person name="Schardl C.L."/>
        </authorList>
    </citation>
    <scope>NUCLEOTIDE SEQUENCE [LARGE SCALE GENOMIC DNA]</scope>
    <source>
        <strain evidence="5">KCTC 42131</strain>
    </source>
</reference>
<keyword evidence="2 4" id="KW-0808">Transferase</keyword>
<accession>A0A1E8CI97</accession>